<evidence type="ECO:0000256" key="5">
    <source>
        <dbReference type="SAM" id="Phobius"/>
    </source>
</evidence>
<accession>A0A1S6QK14</accession>
<evidence type="ECO:0000256" key="4">
    <source>
        <dbReference type="ARBA" id="ARBA00023136"/>
    </source>
</evidence>
<keyword evidence="1" id="KW-1003">Cell membrane</keyword>
<feature type="transmembrane region" description="Helical" evidence="5">
    <location>
        <begin position="34"/>
        <end position="54"/>
    </location>
</feature>
<evidence type="ECO:0000313" key="7">
    <source>
        <dbReference type="Proteomes" id="UP000030361"/>
    </source>
</evidence>
<feature type="transmembrane region" description="Helical" evidence="5">
    <location>
        <begin position="92"/>
        <end position="110"/>
    </location>
</feature>
<evidence type="ECO:0000313" key="6">
    <source>
        <dbReference type="EMBL" id="AQW21923.1"/>
    </source>
</evidence>
<keyword evidence="2 5" id="KW-0812">Transmembrane</keyword>
<gene>
    <name evidence="6" type="ORF">PL11_008355</name>
</gene>
<sequence>MWIAINYICWVGLIFAVLFAITRTTKKRVIQSMMYSRLFYWGIMISQVVIDIRSFERHPVFIIISAILTLIAIALSETIIGRKQDGILKIKTTATFVVVAVIAILLQSAVNF</sequence>
<evidence type="ECO:0008006" key="8">
    <source>
        <dbReference type="Google" id="ProtNLM"/>
    </source>
</evidence>
<feature type="transmembrane region" description="Helical" evidence="5">
    <location>
        <begin position="5"/>
        <end position="22"/>
    </location>
</feature>
<protein>
    <recommendedName>
        <fullName evidence="8">DUF1516 family protein</fullName>
    </recommendedName>
</protein>
<dbReference type="InterPro" id="IPR010899">
    <property type="entry name" value="UPF0344"/>
</dbReference>
<name>A0A1S6QK14_9LACO</name>
<evidence type="ECO:0000256" key="1">
    <source>
        <dbReference type="ARBA" id="ARBA00022475"/>
    </source>
</evidence>
<dbReference type="Proteomes" id="UP000030361">
    <property type="component" value="Chromosome"/>
</dbReference>
<dbReference type="Pfam" id="PF07457">
    <property type="entry name" value="DUF1516"/>
    <property type="match status" value="1"/>
</dbReference>
<keyword evidence="7" id="KW-1185">Reference proteome</keyword>
<organism evidence="6 7">
    <name type="scientific">Lentilactobacillus curieae</name>
    <dbReference type="NCBI Taxonomy" id="1138822"/>
    <lineage>
        <taxon>Bacteria</taxon>
        <taxon>Bacillati</taxon>
        <taxon>Bacillota</taxon>
        <taxon>Bacilli</taxon>
        <taxon>Lactobacillales</taxon>
        <taxon>Lactobacillaceae</taxon>
        <taxon>Lentilactobacillus</taxon>
    </lineage>
</organism>
<evidence type="ECO:0000256" key="2">
    <source>
        <dbReference type="ARBA" id="ARBA00022692"/>
    </source>
</evidence>
<proteinExistence type="predicted"/>
<reference evidence="6 7" key="1">
    <citation type="journal article" date="2015" name="Genome Announc.">
        <title>Genome Sequence of Lactobacillus curieae CCTCC M 2011381T, a Novel Producer of Gamma-aminobutyric Acid.</title>
        <authorList>
            <person name="Wang Y."/>
            <person name="Wang Y."/>
            <person name="Lang C."/>
            <person name="Wei D."/>
            <person name="Xu P."/>
            <person name="Xie J."/>
        </authorList>
    </citation>
    <scope>NUCLEOTIDE SEQUENCE [LARGE SCALE GENOMIC DNA]</scope>
    <source>
        <strain evidence="6 7">CCTCC M 2011381</strain>
    </source>
</reference>
<dbReference type="AlphaFoldDB" id="A0A1S6QK14"/>
<dbReference type="eggNOG" id="ENOG5030AC5">
    <property type="taxonomic scope" value="Bacteria"/>
</dbReference>
<keyword evidence="4 5" id="KW-0472">Membrane</keyword>
<dbReference type="KEGG" id="lcu:PL11_008355"/>
<keyword evidence="3 5" id="KW-1133">Transmembrane helix</keyword>
<evidence type="ECO:0000256" key="3">
    <source>
        <dbReference type="ARBA" id="ARBA00022989"/>
    </source>
</evidence>
<dbReference type="RefSeq" id="WP_035167375.1">
    <property type="nucleotide sequence ID" value="NZ_CP018906.1"/>
</dbReference>
<feature type="transmembrane region" description="Helical" evidence="5">
    <location>
        <begin position="60"/>
        <end position="80"/>
    </location>
</feature>
<dbReference type="EMBL" id="CP018906">
    <property type="protein sequence ID" value="AQW21923.1"/>
    <property type="molecule type" value="Genomic_DNA"/>
</dbReference>
<dbReference type="OrthoDB" id="2310701at2"/>